<protein>
    <submittedName>
        <fullName evidence="1">Uncharacterized protein</fullName>
    </submittedName>
</protein>
<dbReference type="Proteomes" id="UP000006738">
    <property type="component" value="Chromosome II"/>
</dbReference>
<dbReference type="HOGENOM" id="CLU_3165598_0_0_4"/>
<sequence>MKVSTQADRREGVELMLMRIFIYDVDALFKRDHACDYSTKRCIHSSK</sequence>
<evidence type="ECO:0000313" key="1">
    <source>
        <dbReference type="EMBL" id="ABN95173.1"/>
    </source>
</evidence>
<proteinExistence type="predicted"/>
<dbReference type="AlphaFoldDB" id="A3P6G0"/>
<accession>A3P6G0</accession>
<organism evidence="1 2">
    <name type="scientific">Burkholderia pseudomallei (strain 1106a)</name>
    <dbReference type="NCBI Taxonomy" id="357348"/>
    <lineage>
        <taxon>Bacteria</taxon>
        <taxon>Pseudomonadati</taxon>
        <taxon>Pseudomonadota</taxon>
        <taxon>Betaproteobacteria</taxon>
        <taxon>Burkholderiales</taxon>
        <taxon>Burkholderiaceae</taxon>
        <taxon>Burkholderia</taxon>
        <taxon>pseudomallei group</taxon>
    </lineage>
</organism>
<evidence type="ECO:0000313" key="2">
    <source>
        <dbReference type="Proteomes" id="UP000006738"/>
    </source>
</evidence>
<dbReference type="EMBL" id="CP000573">
    <property type="protein sequence ID" value="ABN95173.1"/>
    <property type="molecule type" value="Genomic_DNA"/>
</dbReference>
<reference evidence="2" key="1">
    <citation type="submission" date="2007-02" db="EMBL/GenBank/DDBJ databases">
        <authorList>
            <person name="DeShazer D."/>
            <person name="Woods D.E."/>
            <person name="Nierman W.C."/>
        </authorList>
    </citation>
    <scope>NUCLEOTIDE SEQUENCE [LARGE SCALE GENOMIC DNA]</scope>
    <source>
        <strain evidence="2">1106a</strain>
    </source>
</reference>
<gene>
    <name evidence="1" type="ordered locus">BURPS1106A_A1886</name>
</gene>
<name>A3P6G0_BURP0</name>
<dbReference type="KEGG" id="bpl:BURPS1106A_A1886"/>